<dbReference type="GO" id="GO:0005783">
    <property type="term" value="C:endoplasmic reticulum"/>
    <property type="evidence" value="ECO:0007669"/>
    <property type="project" value="TreeGrafter"/>
</dbReference>
<dbReference type="AlphaFoldDB" id="A0A2P6PW03"/>
<dbReference type="Proteomes" id="UP000238479">
    <property type="component" value="Chromosome 6"/>
</dbReference>
<evidence type="ECO:0000313" key="3">
    <source>
        <dbReference type="Proteomes" id="UP000238479"/>
    </source>
</evidence>
<keyword evidence="1" id="KW-0472">Membrane</keyword>
<sequence>MHHSRLPVMEIKKAYDIEHMRSTHGIQHELWPLDDVDAKKAKFPCCLVWTPLPVVSWLAPSIGHVGICREDGCCFTPNLGGHTCKHGYKHAEFGTAITWDDALQSSTRYIEHKTYNLFTCNSHSFVANFLNRICYGGSMHWNMINVAALVLLKGHWVDAMSVLKSFLPFPGALSRYLHGWVAIRGGAFLLLLSSCCGLYLALIVLRLLRVLVLPSSFFLIFF</sequence>
<dbReference type="EMBL" id="PDCK01000044">
    <property type="protein sequence ID" value="PRQ26089.1"/>
    <property type="molecule type" value="Genomic_DNA"/>
</dbReference>
<dbReference type="OMA" id="CREDGCC"/>
<accession>A0A2P6PW03</accession>
<keyword evidence="1" id="KW-1133">Transmembrane helix</keyword>
<dbReference type="PANTHER" id="PTHR20921:SF7">
    <property type="entry name" value="PROTEIN REVERSION-TO-ETHYLENE SENSITIVITY1"/>
    <property type="match status" value="1"/>
</dbReference>
<organism evidence="2 3">
    <name type="scientific">Rosa chinensis</name>
    <name type="common">China rose</name>
    <dbReference type="NCBI Taxonomy" id="74649"/>
    <lineage>
        <taxon>Eukaryota</taxon>
        <taxon>Viridiplantae</taxon>
        <taxon>Streptophyta</taxon>
        <taxon>Embryophyta</taxon>
        <taxon>Tracheophyta</taxon>
        <taxon>Spermatophyta</taxon>
        <taxon>Magnoliopsida</taxon>
        <taxon>eudicotyledons</taxon>
        <taxon>Gunneridae</taxon>
        <taxon>Pentapetalae</taxon>
        <taxon>rosids</taxon>
        <taxon>fabids</taxon>
        <taxon>Rosales</taxon>
        <taxon>Rosaceae</taxon>
        <taxon>Rosoideae</taxon>
        <taxon>Rosoideae incertae sedis</taxon>
        <taxon>Rosa</taxon>
    </lineage>
</organism>
<proteinExistence type="predicted"/>
<evidence type="ECO:0000313" key="2">
    <source>
        <dbReference type="EMBL" id="PRQ26089.1"/>
    </source>
</evidence>
<dbReference type="Gramene" id="PRQ26089">
    <property type="protein sequence ID" value="PRQ26089"/>
    <property type="gene ID" value="RchiOBHm_Chr6g0290781"/>
</dbReference>
<dbReference type="GO" id="GO:0005794">
    <property type="term" value="C:Golgi apparatus"/>
    <property type="evidence" value="ECO:0007669"/>
    <property type="project" value="TreeGrafter"/>
</dbReference>
<gene>
    <name evidence="2" type="ORF">RchiOBHm_Chr6g0290781</name>
</gene>
<evidence type="ECO:0000256" key="1">
    <source>
        <dbReference type="SAM" id="Phobius"/>
    </source>
</evidence>
<keyword evidence="3" id="KW-1185">Reference proteome</keyword>
<name>A0A2P6PW03_ROSCH</name>
<keyword evidence="1" id="KW-0812">Transmembrane</keyword>
<dbReference type="GO" id="GO:0010104">
    <property type="term" value="P:regulation of ethylene-activated signaling pathway"/>
    <property type="evidence" value="ECO:0007669"/>
    <property type="project" value="TreeGrafter"/>
</dbReference>
<dbReference type="GO" id="GO:0009723">
    <property type="term" value="P:response to ethylene"/>
    <property type="evidence" value="ECO:0007669"/>
    <property type="project" value="TreeGrafter"/>
</dbReference>
<protein>
    <submittedName>
        <fullName evidence="2">Uncharacterized protein</fullName>
    </submittedName>
</protein>
<reference evidence="2 3" key="1">
    <citation type="journal article" date="2018" name="Nat. Genet.">
        <title>The Rosa genome provides new insights in the design of modern roses.</title>
        <authorList>
            <person name="Bendahmane M."/>
        </authorList>
    </citation>
    <scope>NUCLEOTIDE SEQUENCE [LARGE SCALE GENOMIC DNA]</scope>
    <source>
        <strain evidence="3">cv. Old Blush</strain>
    </source>
</reference>
<feature type="transmembrane region" description="Helical" evidence="1">
    <location>
        <begin position="187"/>
        <end position="208"/>
    </location>
</feature>
<comment type="caution">
    <text evidence="2">The sequence shown here is derived from an EMBL/GenBank/DDBJ whole genome shotgun (WGS) entry which is preliminary data.</text>
</comment>
<dbReference type="InterPro" id="IPR008496">
    <property type="entry name" value="TMEM222/RTE1"/>
</dbReference>
<dbReference type="PANTHER" id="PTHR20921">
    <property type="entry name" value="TRANSMEMBRANE PROTEIN 222"/>
    <property type="match status" value="1"/>
</dbReference>
<dbReference type="Pfam" id="PF05608">
    <property type="entry name" value="RTE1"/>
    <property type="match status" value="1"/>
</dbReference>
<dbReference type="STRING" id="74649.A0A2P6PW03"/>